<proteinExistence type="predicted"/>
<dbReference type="Pfam" id="PF07676">
    <property type="entry name" value="PD40"/>
    <property type="match status" value="5"/>
</dbReference>
<feature type="chain" id="PRO_5046388175" evidence="3">
    <location>
        <begin position="22"/>
        <end position="692"/>
    </location>
</feature>
<feature type="domain" description="Peptidase S9 prolyl oligopeptidase catalytic" evidence="4">
    <location>
        <begin position="469"/>
        <end position="678"/>
    </location>
</feature>
<organism evidence="5 6">
    <name type="scientific">Sphingomonas caseinilyticus</name>
    <dbReference type="NCBI Taxonomy" id="2908205"/>
    <lineage>
        <taxon>Bacteria</taxon>
        <taxon>Pseudomonadati</taxon>
        <taxon>Pseudomonadota</taxon>
        <taxon>Alphaproteobacteria</taxon>
        <taxon>Sphingomonadales</taxon>
        <taxon>Sphingomonadaceae</taxon>
        <taxon>Sphingomonas</taxon>
    </lineage>
</organism>
<dbReference type="PANTHER" id="PTHR42776:SF27">
    <property type="entry name" value="DIPEPTIDYL PEPTIDASE FAMILY MEMBER 6"/>
    <property type="match status" value="1"/>
</dbReference>
<dbReference type="PANTHER" id="PTHR42776">
    <property type="entry name" value="SERINE PEPTIDASE S9 FAMILY MEMBER"/>
    <property type="match status" value="1"/>
</dbReference>
<comment type="caution">
    <text evidence="5">The sequence shown here is derived from an EMBL/GenBank/DDBJ whole genome shotgun (WGS) entry which is preliminary data.</text>
</comment>
<sequence length="692" mass="73076">MKHWRVALAVLALGTTTAVIAAPSDAPNPIFTGADLFNLSAASDPQISPDGRSIAYVRRSNDVMTDRARSTIWLIDVATGDERPLVTGTGSHSSPRWSPDGKRLAYVSTAEGGASQLYVRWMDSGQTARITGLADSPQGIAWSPDGQRIAYLMNVPDDGPKLGSAPAKPEGAEWAKPLEVIDKATYRVDGGGYLKPGFDHIFVVDALGGAPRQLTFGAYHDGNPEWTADGRGILFSAVRKADWEMIANDSEVYRLEVASGAVTALTDRRGPDAAPVASPDGRLIAYVGYDDHKKGFEQSDLYVMNSDGSAPRKVAAGLDRSIDQMEWAADGRSIIASYEEEGSVTVSRIGLNGSVSPIVRNVGGGSLDRPYAGGSFSVSRGGTLAYTTDSATRPADVSVSSGGKARQLTRLNDLSLSGKSMAQVRTLDVTAPDGSRVPSWILLPPGYRDGTRVPVVLEIHGGPYASYGPHFSTDYQLYAASGYAVLYTNPRGSTGYGQAFADGIEKTYPDSNTADLLAAVDAAVASGIADPENLFVTGGSGGGVLTAWLVGKTDRFKAAASQKPVINWTSMALTADGIQFFGPYWMGGLPWENQSSYWARSPLSLIGNVKTPTLVVVGAEDYRTPVSESEQLYSALKLKGVPTMLVKVPNASHGGIAARPSQSAAKASAIIAWFDKYRKQAGAAETTASSGN</sequence>
<dbReference type="InterPro" id="IPR011042">
    <property type="entry name" value="6-blade_b-propeller_TolB-like"/>
</dbReference>
<evidence type="ECO:0000256" key="3">
    <source>
        <dbReference type="SAM" id="SignalP"/>
    </source>
</evidence>
<dbReference type="Proteomes" id="UP001203410">
    <property type="component" value="Unassembled WGS sequence"/>
</dbReference>
<accession>A0ABT0RXW8</accession>
<dbReference type="InterPro" id="IPR001375">
    <property type="entry name" value="Peptidase_S9_cat"/>
</dbReference>
<dbReference type="InterPro" id="IPR011659">
    <property type="entry name" value="WD40"/>
</dbReference>
<keyword evidence="2" id="KW-0645">Protease</keyword>
<dbReference type="Gene3D" id="2.120.10.30">
    <property type="entry name" value="TolB, C-terminal domain"/>
    <property type="match status" value="2"/>
</dbReference>
<dbReference type="Gene3D" id="3.40.50.1820">
    <property type="entry name" value="alpha/beta hydrolase"/>
    <property type="match status" value="1"/>
</dbReference>
<feature type="signal peptide" evidence="3">
    <location>
        <begin position="1"/>
        <end position="21"/>
    </location>
</feature>
<evidence type="ECO:0000256" key="1">
    <source>
        <dbReference type="ARBA" id="ARBA00022801"/>
    </source>
</evidence>
<keyword evidence="1" id="KW-0378">Hydrolase</keyword>
<dbReference type="EMBL" id="JAMGBA010000003">
    <property type="protein sequence ID" value="MCL6699570.1"/>
    <property type="molecule type" value="Genomic_DNA"/>
</dbReference>
<evidence type="ECO:0000256" key="2">
    <source>
        <dbReference type="ARBA" id="ARBA00022825"/>
    </source>
</evidence>
<evidence type="ECO:0000313" key="6">
    <source>
        <dbReference type="Proteomes" id="UP001203410"/>
    </source>
</evidence>
<name>A0ABT0RXW8_9SPHN</name>
<dbReference type="SUPFAM" id="SSF82171">
    <property type="entry name" value="DPP6 N-terminal domain-like"/>
    <property type="match status" value="1"/>
</dbReference>
<reference evidence="5 6" key="1">
    <citation type="submission" date="2022-05" db="EMBL/GenBank/DDBJ databases">
        <authorList>
            <person name="Jo J.-H."/>
            <person name="Im W.-T."/>
        </authorList>
    </citation>
    <scope>NUCLEOTIDE SEQUENCE [LARGE SCALE GENOMIC DNA]</scope>
    <source>
        <strain evidence="5 6">NSE70-1</strain>
    </source>
</reference>
<dbReference type="RefSeq" id="WP_249905025.1">
    <property type="nucleotide sequence ID" value="NZ_JAMGBA010000003.1"/>
</dbReference>
<evidence type="ECO:0000313" key="5">
    <source>
        <dbReference type="EMBL" id="MCL6699570.1"/>
    </source>
</evidence>
<gene>
    <name evidence="5" type="ORF">LZ496_12350</name>
</gene>
<keyword evidence="2" id="KW-0720">Serine protease</keyword>
<dbReference type="SUPFAM" id="SSF53474">
    <property type="entry name" value="alpha/beta-Hydrolases"/>
    <property type="match status" value="1"/>
</dbReference>
<keyword evidence="6" id="KW-1185">Reference proteome</keyword>
<dbReference type="Pfam" id="PF00326">
    <property type="entry name" value="Peptidase_S9"/>
    <property type="match status" value="1"/>
</dbReference>
<evidence type="ECO:0000259" key="4">
    <source>
        <dbReference type="Pfam" id="PF00326"/>
    </source>
</evidence>
<protein>
    <submittedName>
        <fullName evidence="5">S9 family peptidase</fullName>
    </submittedName>
</protein>
<dbReference type="InterPro" id="IPR029058">
    <property type="entry name" value="AB_hydrolase_fold"/>
</dbReference>
<keyword evidence="3" id="KW-0732">Signal</keyword>